<dbReference type="GO" id="GO:0071555">
    <property type="term" value="P:cell wall organization"/>
    <property type="evidence" value="ECO:0007669"/>
    <property type="project" value="UniProtKB-KW"/>
</dbReference>
<reference evidence="5" key="1">
    <citation type="submission" date="2019-09" db="EMBL/GenBank/DDBJ databases">
        <title>Draft genome information of white flower Hibiscus syriacus.</title>
        <authorList>
            <person name="Kim Y.-M."/>
        </authorList>
    </citation>
    <scope>NUCLEOTIDE SEQUENCE [LARGE SCALE GENOMIC DNA]</scope>
    <source>
        <strain evidence="5">YM2019G1</strain>
    </source>
</reference>
<dbReference type="Pfam" id="PF03214">
    <property type="entry name" value="RGP"/>
    <property type="match status" value="2"/>
</dbReference>
<keyword evidence="6" id="KW-1185">Reference proteome</keyword>
<organism evidence="5 6">
    <name type="scientific">Hibiscus syriacus</name>
    <name type="common">Rose of Sharon</name>
    <dbReference type="NCBI Taxonomy" id="106335"/>
    <lineage>
        <taxon>Eukaryota</taxon>
        <taxon>Viridiplantae</taxon>
        <taxon>Streptophyta</taxon>
        <taxon>Embryophyta</taxon>
        <taxon>Tracheophyta</taxon>
        <taxon>Spermatophyta</taxon>
        <taxon>Magnoliopsida</taxon>
        <taxon>eudicotyledons</taxon>
        <taxon>Gunneridae</taxon>
        <taxon>Pentapetalae</taxon>
        <taxon>rosids</taxon>
        <taxon>malvids</taxon>
        <taxon>Malvales</taxon>
        <taxon>Malvaceae</taxon>
        <taxon>Malvoideae</taxon>
        <taxon>Hibiscus</taxon>
    </lineage>
</organism>
<dbReference type="GO" id="GO:0052691">
    <property type="term" value="F:UDP-arabinopyranose mutase activity"/>
    <property type="evidence" value="ECO:0007669"/>
    <property type="project" value="TreeGrafter"/>
</dbReference>
<comment type="subcellular location">
    <subcellularLocation>
        <location evidence="1">Golgi apparatus</location>
    </subcellularLocation>
</comment>
<evidence type="ECO:0000256" key="3">
    <source>
        <dbReference type="ARBA" id="ARBA00023034"/>
    </source>
</evidence>
<accession>A0A6A2WCD1</accession>
<keyword evidence="4" id="KW-0961">Cell wall biogenesis/degradation</keyword>
<evidence type="ECO:0000313" key="6">
    <source>
        <dbReference type="Proteomes" id="UP000436088"/>
    </source>
</evidence>
<dbReference type="GO" id="GO:0005829">
    <property type="term" value="C:cytosol"/>
    <property type="evidence" value="ECO:0007669"/>
    <property type="project" value="TreeGrafter"/>
</dbReference>
<proteinExistence type="inferred from homology"/>
<gene>
    <name evidence="5" type="ORF">F3Y22_tig00117047pilonHSYRG00026</name>
</gene>
<comment type="caution">
    <text evidence="5">The sequence shown here is derived from an EMBL/GenBank/DDBJ whole genome shotgun (WGS) entry which is preliminary data.</text>
</comment>
<dbReference type="AlphaFoldDB" id="A0A6A2WCD1"/>
<evidence type="ECO:0000313" key="5">
    <source>
        <dbReference type="EMBL" id="KAE8654691.1"/>
    </source>
</evidence>
<dbReference type="Proteomes" id="UP000436088">
    <property type="component" value="Unassembled WGS sequence"/>
</dbReference>
<dbReference type="EMBL" id="VEPZ02001786">
    <property type="protein sequence ID" value="KAE8654691.1"/>
    <property type="molecule type" value="Genomic_DNA"/>
</dbReference>
<evidence type="ECO:0000256" key="4">
    <source>
        <dbReference type="ARBA" id="ARBA00023316"/>
    </source>
</evidence>
<comment type="similarity">
    <text evidence="2">Belongs to the RGP family.</text>
</comment>
<dbReference type="GO" id="GO:0005794">
    <property type="term" value="C:Golgi apparatus"/>
    <property type="evidence" value="ECO:0007669"/>
    <property type="project" value="UniProtKB-SubCell"/>
</dbReference>
<dbReference type="PANTHER" id="PTHR31682">
    <property type="entry name" value="UDP-ARABINOSE MUTASE"/>
    <property type="match status" value="1"/>
</dbReference>
<protein>
    <submittedName>
        <fullName evidence="5">UDP-arabinopyranose mutase 1</fullName>
    </submittedName>
</protein>
<dbReference type="PANTHER" id="PTHR31682:SF46">
    <property type="entry name" value="UDP-ARABINOPYRANOSE MUTASE 1"/>
    <property type="match status" value="1"/>
</dbReference>
<name>A0A6A2WCD1_HIBSY</name>
<evidence type="ECO:0000256" key="1">
    <source>
        <dbReference type="ARBA" id="ARBA00004555"/>
    </source>
</evidence>
<dbReference type="GO" id="GO:0033356">
    <property type="term" value="P:UDP-L-arabinose metabolic process"/>
    <property type="evidence" value="ECO:0007669"/>
    <property type="project" value="TreeGrafter"/>
</dbReference>
<keyword evidence="3" id="KW-0333">Golgi apparatus</keyword>
<dbReference type="InterPro" id="IPR037595">
    <property type="entry name" value="RGP_fam"/>
</dbReference>
<sequence>MAALLKDELDIVPHGFDYELYNRNDINRILGPKASCISFKDSACRCFGYLVSKKKYIFTIDDDCFIAEDPSGKAIKPWCRRLHISSTSSMIRTEKVLRRLFPMACGSTSDYDAPTQLVKPLEKNTSHDVPEGTLCQAWYESSLRPRTHRTAMYFGLIGDGHPICRYDDMWAGWCMKVICDNCVTSAIRSEKRGKFEKHPEFSSPFFFFIWGESKAKILCVKAVPESLTSKIDQGKDKRLELTSEASECIFNSI</sequence>
<evidence type="ECO:0000256" key="2">
    <source>
        <dbReference type="ARBA" id="ARBA00008986"/>
    </source>
</evidence>